<name>A0ABD3J9V4_EUCGL</name>
<dbReference type="Proteomes" id="UP001634007">
    <property type="component" value="Unassembled WGS sequence"/>
</dbReference>
<evidence type="ECO:0000256" key="1">
    <source>
        <dbReference type="SAM" id="MobiDB-lite"/>
    </source>
</evidence>
<evidence type="ECO:0000313" key="3">
    <source>
        <dbReference type="Proteomes" id="UP001634007"/>
    </source>
</evidence>
<organism evidence="2 3">
    <name type="scientific">Eucalyptus globulus</name>
    <name type="common">Tasmanian blue gum</name>
    <dbReference type="NCBI Taxonomy" id="34317"/>
    <lineage>
        <taxon>Eukaryota</taxon>
        <taxon>Viridiplantae</taxon>
        <taxon>Streptophyta</taxon>
        <taxon>Embryophyta</taxon>
        <taxon>Tracheophyta</taxon>
        <taxon>Spermatophyta</taxon>
        <taxon>Magnoliopsida</taxon>
        <taxon>eudicotyledons</taxon>
        <taxon>Gunneridae</taxon>
        <taxon>Pentapetalae</taxon>
        <taxon>rosids</taxon>
        <taxon>malvids</taxon>
        <taxon>Myrtales</taxon>
        <taxon>Myrtaceae</taxon>
        <taxon>Myrtoideae</taxon>
        <taxon>Eucalypteae</taxon>
        <taxon>Eucalyptus</taxon>
    </lineage>
</organism>
<gene>
    <name evidence="2" type="ORF">ACJRO7_035708</name>
</gene>
<dbReference type="AlphaFoldDB" id="A0ABD3J9V4"/>
<dbReference type="EMBL" id="JBJKBG010000009">
    <property type="protein sequence ID" value="KAL3723574.1"/>
    <property type="molecule type" value="Genomic_DNA"/>
</dbReference>
<evidence type="ECO:0000313" key="2">
    <source>
        <dbReference type="EMBL" id="KAL3723574.1"/>
    </source>
</evidence>
<sequence>MSALPLRRSNSTTSGSPLTEGLHLHNYRSRNCENRTNVEDKTPYYKLDQGAGCGQTEAHPKSAPGALFWGGRGFAYGDHVEASNDNRFCPTRNGFDRTLESIGTQVRLQEES</sequence>
<reference evidence="2 3" key="1">
    <citation type="submission" date="2024-11" db="EMBL/GenBank/DDBJ databases">
        <title>Chromosome-level genome assembly of Eucalyptus globulus Labill. provides insights into its genome evolution.</title>
        <authorList>
            <person name="Li X."/>
        </authorList>
    </citation>
    <scope>NUCLEOTIDE SEQUENCE [LARGE SCALE GENOMIC DNA]</scope>
    <source>
        <strain evidence="2">CL2024</strain>
        <tissue evidence="2">Fresh tender leaves</tissue>
    </source>
</reference>
<protein>
    <submittedName>
        <fullName evidence="2">Uncharacterized protein</fullName>
    </submittedName>
</protein>
<keyword evidence="3" id="KW-1185">Reference proteome</keyword>
<feature type="compositionally biased region" description="Polar residues" evidence="1">
    <location>
        <begin position="8"/>
        <end position="17"/>
    </location>
</feature>
<accession>A0ABD3J9V4</accession>
<comment type="caution">
    <text evidence="2">The sequence shown here is derived from an EMBL/GenBank/DDBJ whole genome shotgun (WGS) entry which is preliminary data.</text>
</comment>
<feature type="region of interest" description="Disordered" evidence="1">
    <location>
        <begin position="1"/>
        <end position="23"/>
    </location>
</feature>
<proteinExistence type="predicted"/>